<evidence type="ECO:0000313" key="2">
    <source>
        <dbReference type="Proteomes" id="UP000828941"/>
    </source>
</evidence>
<dbReference type="EMBL" id="CM039439">
    <property type="protein sequence ID" value="KAI4297500.1"/>
    <property type="molecule type" value="Genomic_DNA"/>
</dbReference>
<dbReference type="Proteomes" id="UP000828941">
    <property type="component" value="Chromosome 14"/>
</dbReference>
<reference evidence="1 2" key="1">
    <citation type="journal article" date="2022" name="DNA Res.">
        <title>Chromosomal-level genome assembly of the orchid tree Bauhinia variegata (Leguminosae; Cercidoideae) supports the allotetraploid origin hypothesis of Bauhinia.</title>
        <authorList>
            <person name="Zhong Y."/>
            <person name="Chen Y."/>
            <person name="Zheng D."/>
            <person name="Pang J."/>
            <person name="Liu Y."/>
            <person name="Luo S."/>
            <person name="Meng S."/>
            <person name="Qian L."/>
            <person name="Wei D."/>
            <person name="Dai S."/>
            <person name="Zhou R."/>
        </authorList>
    </citation>
    <scope>NUCLEOTIDE SEQUENCE [LARGE SCALE GENOMIC DNA]</scope>
    <source>
        <strain evidence="1">BV-YZ2020</strain>
    </source>
</reference>
<name>A0ACB9KK53_BAUVA</name>
<accession>A0ACB9KK53</accession>
<sequence length="203" mass="22746">MRHIYQDWALLLVILFLALSTPSKASGKSKGKIKSAVFLSPKVELAPGISSNKNYHDLKFPKGHIAIKNFYGELVDDEGNSIPLYETYLHHWTVIKYYQPKNSTDPQDKVISRNAGICQQNLLSQYFGLGSETRQTATRIPDPFGIEVGNPTEIPAGYEEKWMVNLHVIDTQDRIGCTECRCDLYNVTKDGNGQPLRPGYIGG</sequence>
<comment type="caution">
    <text evidence="1">The sequence shown here is derived from an EMBL/GenBank/DDBJ whole genome shotgun (WGS) entry which is preliminary data.</text>
</comment>
<gene>
    <name evidence="1" type="ORF">L6164_037389</name>
</gene>
<keyword evidence="2" id="KW-1185">Reference proteome</keyword>
<organism evidence="1 2">
    <name type="scientific">Bauhinia variegata</name>
    <name type="common">Purple orchid tree</name>
    <name type="synonym">Phanera variegata</name>
    <dbReference type="NCBI Taxonomy" id="167791"/>
    <lineage>
        <taxon>Eukaryota</taxon>
        <taxon>Viridiplantae</taxon>
        <taxon>Streptophyta</taxon>
        <taxon>Embryophyta</taxon>
        <taxon>Tracheophyta</taxon>
        <taxon>Spermatophyta</taxon>
        <taxon>Magnoliopsida</taxon>
        <taxon>eudicotyledons</taxon>
        <taxon>Gunneridae</taxon>
        <taxon>Pentapetalae</taxon>
        <taxon>rosids</taxon>
        <taxon>fabids</taxon>
        <taxon>Fabales</taxon>
        <taxon>Fabaceae</taxon>
        <taxon>Cercidoideae</taxon>
        <taxon>Cercideae</taxon>
        <taxon>Bauhiniinae</taxon>
        <taxon>Bauhinia</taxon>
    </lineage>
</organism>
<proteinExistence type="predicted"/>
<protein>
    <submittedName>
        <fullName evidence="1">Uncharacterized protein</fullName>
    </submittedName>
</protein>
<evidence type="ECO:0000313" key="1">
    <source>
        <dbReference type="EMBL" id="KAI4297500.1"/>
    </source>
</evidence>